<dbReference type="EMBL" id="JBHUMV010000002">
    <property type="protein sequence ID" value="MFD2753322.1"/>
    <property type="molecule type" value="Genomic_DNA"/>
</dbReference>
<dbReference type="InterPro" id="IPR013766">
    <property type="entry name" value="Thioredoxin_domain"/>
</dbReference>
<dbReference type="InterPro" id="IPR050553">
    <property type="entry name" value="Thioredoxin_ResA/DsbE_sf"/>
</dbReference>
<dbReference type="InterPro" id="IPR036249">
    <property type="entry name" value="Thioredoxin-like_sf"/>
</dbReference>
<gene>
    <name evidence="2" type="ORF">ACFSW6_04445</name>
</gene>
<dbReference type="InterPro" id="IPR013740">
    <property type="entry name" value="Redoxin"/>
</dbReference>
<dbReference type="Proteomes" id="UP001597463">
    <property type="component" value="Unassembled WGS sequence"/>
</dbReference>
<dbReference type="Gene3D" id="3.40.30.10">
    <property type="entry name" value="Glutaredoxin"/>
    <property type="match status" value="1"/>
</dbReference>
<dbReference type="CDD" id="cd02966">
    <property type="entry name" value="TlpA_like_family"/>
    <property type="match status" value="1"/>
</dbReference>
<dbReference type="SUPFAM" id="SSF52833">
    <property type="entry name" value="Thioredoxin-like"/>
    <property type="match status" value="1"/>
</dbReference>
<feature type="domain" description="Thioredoxin" evidence="1">
    <location>
        <begin position="25"/>
        <end position="165"/>
    </location>
</feature>
<accession>A0ABW5ULM8</accession>
<dbReference type="RefSeq" id="WP_066483834.1">
    <property type="nucleotide sequence ID" value="NZ_BCNT01000028.1"/>
</dbReference>
<evidence type="ECO:0000259" key="1">
    <source>
        <dbReference type="PROSITE" id="PS51352"/>
    </source>
</evidence>
<reference evidence="3" key="1">
    <citation type="journal article" date="2019" name="Int. J. Syst. Evol. Microbiol.">
        <title>The Global Catalogue of Microorganisms (GCM) 10K type strain sequencing project: providing services to taxonomists for standard genome sequencing and annotation.</title>
        <authorList>
            <consortium name="The Broad Institute Genomics Platform"/>
            <consortium name="The Broad Institute Genome Sequencing Center for Infectious Disease"/>
            <person name="Wu L."/>
            <person name="Ma J."/>
        </authorList>
    </citation>
    <scope>NUCLEOTIDE SEQUENCE [LARGE SCALE GENOMIC DNA]</scope>
    <source>
        <strain evidence="3">TISTR 1906</strain>
    </source>
</reference>
<proteinExistence type="predicted"/>
<sequence>MASKHWIAGVLAAAVLGVGAWVYSGAGQSAAPQSTFVLLDGSQQTTTDFKGKVTLVNFWATSCTTCVGEMPEVINTYQKYKDRGFDTLAVAMSYDPPSYVVNFVESRKLPFKVALDNTGQVAKAWGDVQLTPSTFIVNKRGEIVKSYVGAPDFAELHKLIEKLLAEPATV</sequence>
<dbReference type="PANTHER" id="PTHR42852">
    <property type="entry name" value="THIOL:DISULFIDE INTERCHANGE PROTEIN DSBE"/>
    <property type="match status" value="1"/>
</dbReference>
<dbReference type="PANTHER" id="PTHR42852:SF18">
    <property type="entry name" value="CHROMOSOME UNDETERMINED SCAFFOLD_47, WHOLE GENOME SHOTGUN SEQUENCE"/>
    <property type="match status" value="1"/>
</dbReference>
<protein>
    <submittedName>
        <fullName evidence="2">TlpA disulfide reductase family protein</fullName>
    </submittedName>
</protein>
<keyword evidence="3" id="KW-1185">Reference proteome</keyword>
<dbReference type="PROSITE" id="PS51352">
    <property type="entry name" value="THIOREDOXIN_2"/>
    <property type="match status" value="1"/>
</dbReference>
<evidence type="ECO:0000313" key="2">
    <source>
        <dbReference type="EMBL" id="MFD2753322.1"/>
    </source>
</evidence>
<evidence type="ECO:0000313" key="3">
    <source>
        <dbReference type="Proteomes" id="UP001597463"/>
    </source>
</evidence>
<dbReference type="Pfam" id="PF08534">
    <property type="entry name" value="Redoxin"/>
    <property type="match status" value="1"/>
</dbReference>
<organism evidence="2 3">
    <name type="scientific">Comamonas terrae</name>
    <dbReference type="NCBI Taxonomy" id="673548"/>
    <lineage>
        <taxon>Bacteria</taxon>
        <taxon>Pseudomonadati</taxon>
        <taxon>Pseudomonadota</taxon>
        <taxon>Betaproteobacteria</taxon>
        <taxon>Burkholderiales</taxon>
        <taxon>Comamonadaceae</taxon>
        <taxon>Comamonas</taxon>
    </lineage>
</organism>
<name>A0ABW5ULM8_9BURK</name>
<comment type="caution">
    <text evidence="2">The sequence shown here is derived from an EMBL/GenBank/DDBJ whole genome shotgun (WGS) entry which is preliminary data.</text>
</comment>